<keyword evidence="2" id="KW-1185">Reference proteome</keyword>
<feature type="non-terminal residue" evidence="1">
    <location>
        <position position="169"/>
    </location>
</feature>
<gene>
    <name evidence="1" type="ORF">PMAYCL1PPCAC_09412</name>
</gene>
<dbReference type="Proteomes" id="UP001328107">
    <property type="component" value="Unassembled WGS sequence"/>
</dbReference>
<reference evidence="2" key="1">
    <citation type="submission" date="2022-10" db="EMBL/GenBank/DDBJ databases">
        <title>Genome assembly of Pristionchus species.</title>
        <authorList>
            <person name="Yoshida K."/>
            <person name="Sommer R.J."/>
        </authorList>
    </citation>
    <scope>NUCLEOTIDE SEQUENCE [LARGE SCALE GENOMIC DNA]</scope>
    <source>
        <strain evidence="2">RS5460</strain>
    </source>
</reference>
<proteinExistence type="predicted"/>
<protein>
    <submittedName>
        <fullName evidence="1">Uncharacterized protein</fullName>
    </submittedName>
</protein>
<name>A0AAN4ZDJ7_9BILA</name>
<dbReference type="EMBL" id="BTRK01000002">
    <property type="protein sequence ID" value="GMR39217.1"/>
    <property type="molecule type" value="Genomic_DNA"/>
</dbReference>
<organism evidence="1 2">
    <name type="scientific">Pristionchus mayeri</name>
    <dbReference type="NCBI Taxonomy" id="1317129"/>
    <lineage>
        <taxon>Eukaryota</taxon>
        <taxon>Metazoa</taxon>
        <taxon>Ecdysozoa</taxon>
        <taxon>Nematoda</taxon>
        <taxon>Chromadorea</taxon>
        <taxon>Rhabditida</taxon>
        <taxon>Rhabditina</taxon>
        <taxon>Diplogasteromorpha</taxon>
        <taxon>Diplogasteroidea</taxon>
        <taxon>Neodiplogasteridae</taxon>
        <taxon>Pristionchus</taxon>
    </lineage>
</organism>
<evidence type="ECO:0000313" key="2">
    <source>
        <dbReference type="Proteomes" id="UP001328107"/>
    </source>
</evidence>
<feature type="non-terminal residue" evidence="1">
    <location>
        <position position="1"/>
    </location>
</feature>
<comment type="caution">
    <text evidence="1">The sequence shown here is derived from an EMBL/GenBank/DDBJ whole genome shotgun (WGS) entry which is preliminary data.</text>
</comment>
<sequence>SKPKVFNMSLKRTILEGETFHNWGLCSRVQNDKKFVYRMCDDPDDGILVDVPDEELIGLTFIGIHRGIAIYSSQSQINYHYSVRRLRENIIIIEAAWRSYPKVFVRDSDQFIYMTLCDSRIIILDTYTMEFLPVLHIENISKIWLIAGLFNGEITVKGTGAVIGAQYLV</sequence>
<accession>A0AAN4ZDJ7</accession>
<evidence type="ECO:0000313" key="1">
    <source>
        <dbReference type="EMBL" id="GMR39217.1"/>
    </source>
</evidence>
<dbReference type="AlphaFoldDB" id="A0AAN4ZDJ7"/>